<keyword evidence="2 7" id="KW-0223">Dioxygenase</keyword>
<sequence>MGAHIDDAEPAIDKPLISFSIGSSAVFLIGSTRRDIVPTPIFLQSGDILIQEGPSRRCFHSIPRIIEGSSPRKAFEAAAGNLIATYNRLLDDTSTFGERVRKAIQTSNTEFTMARRPGSLTTKDTTTPFVEPNWCNLDEDITLLMEEIAPYLQKYELELPDVVDMLVFILDYLRINFNVRQVVNPNDVPPSQIREIRAIDHVKPQKSPVVDT</sequence>
<proteinExistence type="predicted"/>
<dbReference type="EMBL" id="GBHO01000787">
    <property type="protein sequence ID" value="JAG42817.1"/>
    <property type="molecule type" value="Transcribed_RNA"/>
</dbReference>
<feature type="binding site" evidence="5">
    <location>
        <position position="60"/>
    </location>
    <ligand>
        <name>Fe cation</name>
        <dbReference type="ChEBI" id="CHEBI:24875"/>
        <note>catalytic</note>
    </ligand>
</feature>
<evidence type="ECO:0000256" key="2">
    <source>
        <dbReference type="ARBA" id="ARBA00022964"/>
    </source>
</evidence>
<organism evidence="7">
    <name type="scientific">Lygus hesperus</name>
    <name type="common">Western plant bug</name>
    <dbReference type="NCBI Taxonomy" id="30085"/>
    <lineage>
        <taxon>Eukaryota</taxon>
        <taxon>Metazoa</taxon>
        <taxon>Ecdysozoa</taxon>
        <taxon>Arthropoda</taxon>
        <taxon>Hexapoda</taxon>
        <taxon>Insecta</taxon>
        <taxon>Pterygota</taxon>
        <taxon>Neoptera</taxon>
        <taxon>Paraneoptera</taxon>
        <taxon>Hemiptera</taxon>
        <taxon>Heteroptera</taxon>
        <taxon>Panheteroptera</taxon>
        <taxon>Cimicomorpha</taxon>
        <taxon>Miridae</taxon>
        <taxon>Mirini</taxon>
        <taxon>Lygus</taxon>
    </lineage>
</organism>
<dbReference type="EMBL" id="GDHC01010688">
    <property type="protein sequence ID" value="JAQ07941.1"/>
    <property type="molecule type" value="Transcribed_RNA"/>
</dbReference>
<evidence type="ECO:0000313" key="8">
    <source>
        <dbReference type="EMBL" id="JAQ07941.1"/>
    </source>
</evidence>
<feature type="binding site" evidence="5">
    <location>
        <position position="4"/>
    </location>
    <ligand>
        <name>Fe cation</name>
        <dbReference type="ChEBI" id="CHEBI:24875"/>
        <note>catalytic</note>
    </ligand>
</feature>
<dbReference type="Gene3D" id="2.60.120.590">
    <property type="entry name" value="Alpha-ketoglutarate-dependent dioxygenase AlkB-like"/>
    <property type="match status" value="1"/>
</dbReference>
<comment type="cofactor">
    <cofactor evidence="5">
        <name>Fe(2+)</name>
        <dbReference type="ChEBI" id="CHEBI:29033"/>
    </cofactor>
    <text evidence="5">Binds 1 Fe(2+) ion per subunit.</text>
</comment>
<evidence type="ECO:0000259" key="6">
    <source>
        <dbReference type="Pfam" id="PF13532"/>
    </source>
</evidence>
<evidence type="ECO:0000313" key="7">
    <source>
        <dbReference type="EMBL" id="JAG42817.1"/>
    </source>
</evidence>
<dbReference type="InterPro" id="IPR037151">
    <property type="entry name" value="AlkB-like_sf"/>
</dbReference>
<dbReference type="GO" id="GO:0035513">
    <property type="term" value="P:oxidative RNA demethylation"/>
    <property type="evidence" value="ECO:0007669"/>
    <property type="project" value="TreeGrafter"/>
</dbReference>
<dbReference type="AlphaFoldDB" id="A0A0A9ZC30"/>
<feature type="binding site" evidence="5">
    <location>
        <position position="6"/>
    </location>
    <ligand>
        <name>Fe cation</name>
        <dbReference type="ChEBI" id="CHEBI:24875"/>
        <note>catalytic</note>
    </ligand>
</feature>
<reference evidence="8" key="3">
    <citation type="journal article" date="2016" name="Gigascience">
        <title>De novo construction of an expanded transcriptome assembly for the western tarnished plant bug, Lygus hesperus.</title>
        <authorList>
            <person name="Tassone E.E."/>
            <person name="Geib S.M."/>
            <person name="Hall B."/>
            <person name="Fabrick J.A."/>
            <person name="Brent C.S."/>
            <person name="Hull J.J."/>
        </authorList>
    </citation>
    <scope>NUCLEOTIDE SEQUENCE</scope>
</reference>
<name>A0A0A9ZC30_LYGHE</name>
<dbReference type="GO" id="GO:0005737">
    <property type="term" value="C:cytoplasm"/>
    <property type="evidence" value="ECO:0007669"/>
    <property type="project" value="TreeGrafter"/>
</dbReference>
<dbReference type="InterPro" id="IPR004574">
    <property type="entry name" value="Alkb"/>
</dbReference>
<evidence type="ECO:0000256" key="5">
    <source>
        <dbReference type="PIRSR" id="PIRSR604574-2"/>
    </source>
</evidence>
<dbReference type="PANTHER" id="PTHR16557">
    <property type="entry name" value="ALKYLATED DNA REPAIR PROTEIN ALKB-RELATED"/>
    <property type="match status" value="1"/>
</dbReference>
<dbReference type="Pfam" id="PF13532">
    <property type="entry name" value="2OG-FeII_Oxy_2"/>
    <property type="match status" value="1"/>
</dbReference>
<dbReference type="GO" id="GO:0035515">
    <property type="term" value="F:oxidative RNA demethylase activity"/>
    <property type="evidence" value="ECO:0007669"/>
    <property type="project" value="TreeGrafter"/>
</dbReference>
<keyword evidence="3" id="KW-0560">Oxidoreductase</keyword>
<keyword evidence="1 5" id="KW-0479">Metal-binding</keyword>
<dbReference type="GO" id="GO:0035516">
    <property type="term" value="F:broad specificity oxidative DNA demethylase activity"/>
    <property type="evidence" value="ECO:0007669"/>
    <property type="project" value="TreeGrafter"/>
</dbReference>
<dbReference type="PANTHER" id="PTHR16557:SF2">
    <property type="entry name" value="NUCLEIC ACID DIOXYGENASE ALKBH1"/>
    <property type="match status" value="1"/>
</dbReference>
<dbReference type="InterPro" id="IPR027450">
    <property type="entry name" value="AlkB-like"/>
</dbReference>
<dbReference type="GO" id="GO:0008198">
    <property type="term" value="F:ferrous iron binding"/>
    <property type="evidence" value="ECO:0007669"/>
    <property type="project" value="TreeGrafter"/>
</dbReference>
<protein>
    <submittedName>
        <fullName evidence="7">Alpha-ketoglutarate-dependent dioxygenase alkB</fullName>
    </submittedName>
</protein>
<reference evidence="7" key="2">
    <citation type="submission" date="2014-07" db="EMBL/GenBank/DDBJ databases">
        <authorList>
            <person name="Hull J."/>
        </authorList>
    </citation>
    <scope>NUCLEOTIDE SEQUENCE</scope>
</reference>
<dbReference type="SUPFAM" id="SSF51197">
    <property type="entry name" value="Clavaminate synthase-like"/>
    <property type="match status" value="1"/>
</dbReference>
<accession>A0A0A9ZC30</accession>
<keyword evidence="4 5" id="KW-0408">Iron</keyword>
<evidence type="ECO:0000256" key="3">
    <source>
        <dbReference type="ARBA" id="ARBA00023002"/>
    </source>
</evidence>
<evidence type="ECO:0000256" key="1">
    <source>
        <dbReference type="ARBA" id="ARBA00022723"/>
    </source>
</evidence>
<feature type="domain" description="Alpha-ketoglutarate-dependent dioxygenase AlkB-like" evidence="6">
    <location>
        <begin position="1"/>
        <end position="73"/>
    </location>
</feature>
<reference evidence="7" key="1">
    <citation type="journal article" date="2014" name="PLoS ONE">
        <title>Transcriptome-Based Identification of ABC Transporters in the Western Tarnished Plant Bug Lygus hesperus.</title>
        <authorList>
            <person name="Hull J.J."/>
            <person name="Chaney K."/>
            <person name="Geib S.M."/>
            <person name="Fabrick J.A."/>
            <person name="Brent C.S."/>
            <person name="Walsh D."/>
            <person name="Lavine L.C."/>
        </authorList>
    </citation>
    <scope>NUCLEOTIDE SEQUENCE</scope>
</reference>
<gene>
    <name evidence="7" type="primary">alkB</name>
    <name evidence="7" type="ORF">CM83_9138</name>
    <name evidence="8" type="ORF">g.3910</name>
</gene>
<evidence type="ECO:0000256" key="4">
    <source>
        <dbReference type="ARBA" id="ARBA00023004"/>
    </source>
</evidence>